<name>A0A0N0BR82_9EURY</name>
<evidence type="ECO:0000256" key="6">
    <source>
        <dbReference type="SAM" id="MobiDB-lite"/>
    </source>
</evidence>
<dbReference type="SUPFAM" id="SSF53613">
    <property type="entry name" value="Ribokinase-like"/>
    <property type="match status" value="1"/>
</dbReference>
<keyword evidence="2" id="KW-0808">Transferase</keyword>
<dbReference type="PATRIC" id="fig|1705389.3.peg.3697"/>
<gene>
    <name evidence="8" type="ORF">AMR74_10825</name>
</gene>
<dbReference type="Proteomes" id="UP000037747">
    <property type="component" value="Unassembled WGS sequence"/>
</dbReference>
<evidence type="ECO:0000256" key="4">
    <source>
        <dbReference type="ARBA" id="ARBA00022777"/>
    </source>
</evidence>
<dbReference type="OrthoDB" id="124714at2157"/>
<dbReference type="GO" id="GO:0005524">
    <property type="term" value="F:ATP binding"/>
    <property type="evidence" value="ECO:0007669"/>
    <property type="project" value="UniProtKB-KW"/>
</dbReference>
<evidence type="ECO:0000313" key="9">
    <source>
        <dbReference type="Proteomes" id="UP000037747"/>
    </source>
</evidence>
<dbReference type="EMBL" id="LIST01000004">
    <property type="protein sequence ID" value="KOX96323.1"/>
    <property type="molecule type" value="Genomic_DNA"/>
</dbReference>
<dbReference type="InterPro" id="IPR050306">
    <property type="entry name" value="PfkB_Carbo_kinase"/>
</dbReference>
<dbReference type="PROSITE" id="PS00584">
    <property type="entry name" value="PFKB_KINASES_2"/>
    <property type="match status" value="1"/>
</dbReference>
<dbReference type="GO" id="GO:0016301">
    <property type="term" value="F:kinase activity"/>
    <property type="evidence" value="ECO:0007669"/>
    <property type="project" value="UniProtKB-KW"/>
</dbReference>
<dbReference type="PANTHER" id="PTHR43085:SF1">
    <property type="entry name" value="PSEUDOURIDINE KINASE-RELATED"/>
    <property type="match status" value="1"/>
</dbReference>
<reference evidence="8 9" key="1">
    <citation type="submission" date="2015-08" db="EMBL/GenBank/DDBJ databases">
        <title>Genomes of Isolates from Cabo Rojo, PR.</title>
        <authorList>
            <person name="Sanchez-Nieves R.L."/>
            <person name="Montalvo-Rodriguez R."/>
        </authorList>
    </citation>
    <scope>NUCLEOTIDE SEQUENCE [LARGE SCALE GENOMIC DNA]</scope>
    <source>
        <strain evidence="8 9">5</strain>
    </source>
</reference>
<dbReference type="AlphaFoldDB" id="A0A0N0BR82"/>
<keyword evidence="3" id="KW-0547">Nucleotide-binding</keyword>
<evidence type="ECO:0000256" key="5">
    <source>
        <dbReference type="ARBA" id="ARBA00022840"/>
    </source>
</evidence>
<dbReference type="InterPro" id="IPR011611">
    <property type="entry name" value="PfkB_dom"/>
</dbReference>
<dbReference type="PANTHER" id="PTHR43085">
    <property type="entry name" value="HEXOKINASE FAMILY MEMBER"/>
    <property type="match status" value="1"/>
</dbReference>
<dbReference type="Pfam" id="PF00294">
    <property type="entry name" value="PfkB"/>
    <property type="match status" value="1"/>
</dbReference>
<keyword evidence="9" id="KW-1185">Reference proteome</keyword>
<evidence type="ECO:0000256" key="2">
    <source>
        <dbReference type="ARBA" id="ARBA00022679"/>
    </source>
</evidence>
<dbReference type="InterPro" id="IPR029056">
    <property type="entry name" value="Ribokinase-like"/>
</dbReference>
<protein>
    <submittedName>
        <fullName evidence="8">Sugar kinase</fullName>
    </submittedName>
</protein>
<dbReference type="CDD" id="cd01167">
    <property type="entry name" value="bac_FRK"/>
    <property type="match status" value="1"/>
</dbReference>
<evidence type="ECO:0000313" key="8">
    <source>
        <dbReference type="EMBL" id="KOX96323.1"/>
    </source>
</evidence>
<comment type="similarity">
    <text evidence="1">Belongs to the carbohydrate kinase PfkB family.</text>
</comment>
<proteinExistence type="inferred from homology"/>
<organism evidence="8 9">
    <name type="scientific">Halorubrum tropicale</name>
    <dbReference type="NCBI Taxonomy" id="1765655"/>
    <lineage>
        <taxon>Archaea</taxon>
        <taxon>Methanobacteriati</taxon>
        <taxon>Methanobacteriota</taxon>
        <taxon>Stenosarchaea group</taxon>
        <taxon>Halobacteria</taxon>
        <taxon>Halobacteriales</taxon>
        <taxon>Haloferacaceae</taxon>
        <taxon>Halorubrum</taxon>
    </lineage>
</organism>
<feature type="domain" description="Carbohydrate kinase PfkB" evidence="7">
    <location>
        <begin position="5"/>
        <end position="301"/>
    </location>
</feature>
<dbReference type="STRING" id="1765655.AMR74_10825"/>
<feature type="region of interest" description="Disordered" evidence="6">
    <location>
        <begin position="292"/>
        <end position="312"/>
    </location>
</feature>
<accession>A0A0N0BR82</accession>
<dbReference type="Gene3D" id="3.40.1190.20">
    <property type="match status" value="1"/>
</dbReference>
<dbReference type="InterPro" id="IPR002173">
    <property type="entry name" value="Carboh/pur_kinase_PfkB_CS"/>
</dbReference>
<evidence type="ECO:0000256" key="1">
    <source>
        <dbReference type="ARBA" id="ARBA00010688"/>
    </source>
</evidence>
<comment type="caution">
    <text evidence="8">The sequence shown here is derived from an EMBL/GenBank/DDBJ whole genome shotgun (WGS) entry which is preliminary data.</text>
</comment>
<evidence type="ECO:0000259" key="7">
    <source>
        <dbReference type="Pfam" id="PF00294"/>
    </source>
</evidence>
<evidence type="ECO:0000256" key="3">
    <source>
        <dbReference type="ARBA" id="ARBA00022741"/>
    </source>
</evidence>
<dbReference type="RefSeq" id="WP_053772367.1">
    <property type="nucleotide sequence ID" value="NZ_LIST01000004.1"/>
</dbReference>
<feature type="compositionally biased region" description="Basic and acidic residues" evidence="6">
    <location>
        <begin position="300"/>
        <end position="312"/>
    </location>
</feature>
<keyword evidence="5" id="KW-0067">ATP-binding</keyword>
<keyword evidence="4 8" id="KW-0418">Kinase</keyword>
<sequence length="312" mass="33192">MTREALVAGEALIDFIPDRHGPLAAVESFSRRAGGAPANVAVGLARLDRTPWFCTALATDAFGEHLASVLDREGISDRFVRRVPDARTALAFVSHGEDADREFTFYREGTADRRFDASGVPDEVLQSVDVVVVGGVTLTVEPARSATFDLVERARAADSLVCFDPNVRPELWEVDPEPTLRRMLSATDVLKASREDLGGDALPAAPDELLDAGPDAVFLTEGEAGARLVAGEDSPWECGEWRHGGYRVDDVVDTTGAGDAFTAGVVAGLVDEAAPEEVLGFANAVAAASTRSEGAMTALPDREAVRRVREDS</sequence>